<proteinExistence type="predicted"/>
<gene>
    <name evidence="2" type="ORF">GJU41_13520</name>
</gene>
<feature type="domain" description="N-acetyltransferase" evidence="1">
    <location>
        <begin position="2"/>
        <end position="152"/>
    </location>
</feature>
<dbReference type="GO" id="GO:0016747">
    <property type="term" value="F:acyltransferase activity, transferring groups other than amino-acyl groups"/>
    <property type="evidence" value="ECO:0007669"/>
    <property type="project" value="InterPro"/>
</dbReference>
<dbReference type="Gene3D" id="3.40.630.30">
    <property type="match status" value="1"/>
</dbReference>
<dbReference type="Pfam" id="PF00583">
    <property type="entry name" value="Acetyltransf_1"/>
    <property type="match status" value="1"/>
</dbReference>
<dbReference type="InterPro" id="IPR016181">
    <property type="entry name" value="Acyl_CoA_acyltransferase"/>
</dbReference>
<organism evidence="2 3">
    <name type="scientific">Metabacillus idriensis</name>
    <dbReference type="NCBI Taxonomy" id="324768"/>
    <lineage>
        <taxon>Bacteria</taxon>
        <taxon>Bacillati</taxon>
        <taxon>Bacillota</taxon>
        <taxon>Bacilli</taxon>
        <taxon>Bacillales</taxon>
        <taxon>Bacillaceae</taxon>
        <taxon>Metabacillus</taxon>
    </lineage>
</organism>
<evidence type="ECO:0000313" key="3">
    <source>
        <dbReference type="Proteomes" id="UP000441585"/>
    </source>
</evidence>
<sequence>MITIKRLDSVKTEEISNLLDESKREGFHFLERLAADYQSGDNTFKKPGEMLLGAFHNETLIGIGGINQDPYSQNEKAGRIRRFYVSKEHRRQGVGELILRALLKGTEDFFDVVVLRTDSQEASLFYKQAGFIEDDRYENSTHSLDLMRKGDIS</sequence>
<comment type="caution">
    <text evidence="2">The sequence shown here is derived from an EMBL/GenBank/DDBJ whole genome shotgun (WGS) entry which is preliminary data.</text>
</comment>
<evidence type="ECO:0000259" key="1">
    <source>
        <dbReference type="PROSITE" id="PS51186"/>
    </source>
</evidence>
<name>A0A6I2MCH7_9BACI</name>
<dbReference type="EMBL" id="WKKF01000003">
    <property type="protein sequence ID" value="MRX54997.1"/>
    <property type="molecule type" value="Genomic_DNA"/>
</dbReference>
<dbReference type="AlphaFoldDB" id="A0A6I2MCH7"/>
<dbReference type="PROSITE" id="PS51186">
    <property type="entry name" value="GNAT"/>
    <property type="match status" value="1"/>
</dbReference>
<dbReference type="Proteomes" id="UP000441585">
    <property type="component" value="Unassembled WGS sequence"/>
</dbReference>
<dbReference type="InterPro" id="IPR000182">
    <property type="entry name" value="GNAT_dom"/>
</dbReference>
<dbReference type="SUPFAM" id="SSF55729">
    <property type="entry name" value="Acyl-CoA N-acyltransferases (Nat)"/>
    <property type="match status" value="1"/>
</dbReference>
<keyword evidence="3" id="KW-1185">Reference proteome</keyword>
<dbReference type="CDD" id="cd04301">
    <property type="entry name" value="NAT_SF"/>
    <property type="match status" value="1"/>
</dbReference>
<accession>A0A6I2MCH7</accession>
<evidence type="ECO:0000313" key="2">
    <source>
        <dbReference type="EMBL" id="MRX54997.1"/>
    </source>
</evidence>
<protein>
    <submittedName>
        <fullName evidence="2">GNAT family N-acetyltransferase</fullName>
    </submittedName>
</protein>
<dbReference type="RefSeq" id="WP_070879657.1">
    <property type="nucleotide sequence ID" value="NZ_CAJFZX010000004.1"/>
</dbReference>
<keyword evidence="2" id="KW-0808">Transferase</keyword>
<reference evidence="2 3" key="1">
    <citation type="submission" date="2019-11" db="EMBL/GenBank/DDBJ databases">
        <title>Bacillus idriensis genome.</title>
        <authorList>
            <person name="Konopka E.N."/>
            <person name="Newman J.D."/>
        </authorList>
    </citation>
    <scope>NUCLEOTIDE SEQUENCE [LARGE SCALE GENOMIC DNA]</scope>
    <source>
        <strain evidence="2 3">DSM 19097</strain>
    </source>
</reference>